<dbReference type="OrthoDB" id="5432496at2"/>
<keyword evidence="1" id="KW-1133">Transmembrane helix</keyword>
<dbReference type="Pfam" id="PF04956">
    <property type="entry name" value="TrbC"/>
    <property type="match status" value="1"/>
</dbReference>
<evidence type="ECO:0000256" key="1">
    <source>
        <dbReference type="SAM" id="Phobius"/>
    </source>
</evidence>
<protein>
    <submittedName>
        <fullName evidence="3">Type IV secretion system protein VirB2</fullName>
    </submittedName>
</protein>
<evidence type="ECO:0000313" key="3">
    <source>
        <dbReference type="EMBL" id="SDF97420.1"/>
    </source>
</evidence>
<name>A0A1G7QIH3_9BACT</name>
<feature type="signal peptide" evidence="2">
    <location>
        <begin position="1"/>
        <end position="35"/>
    </location>
</feature>
<organism evidence="3 4">
    <name type="scientific">Desulfovibrio legallii</name>
    <dbReference type="NCBI Taxonomy" id="571438"/>
    <lineage>
        <taxon>Bacteria</taxon>
        <taxon>Pseudomonadati</taxon>
        <taxon>Thermodesulfobacteriota</taxon>
        <taxon>Desulfovibrionia</taxon>
        <taxon>Desulfovibrionales</taxon>
        <taxon>Desulfovibrionaceae</taxon>
        <taxon>Desulfovibrio</taxon>
    </lineage>
</organism>
<sequence>MRVHLKPSSNSTKGRWLLFCLPALCLCLFPEIAAASGGITEFSSPLERVVNTITGPAGKWISITAMAICGIIFIMNKDDISGGFKLLLGVVFGISFIAFASSIVNSVFSFSGAVL</sequence>
<gene>
    <name evidence="3" type="ORF">SAMN05192586_12124</name>
</gene>
<evidence type="ECO:0000313" key="4">
    <source>
        <dbReference type="Proteomes" id="UP000199355"/>
    </source>
</evidence>
<feature type="transmembrane region" description="Helical" evidence="1">
    <location>
        <begin position="57"/>
        <end position="74"/>
    </location>
</feature>
<evidence type="ECO:0000256" key="2">
    <source>
        <dbReference type="SAM" id="SignalP"/>
    </source>
</evidence>
<keyword evidence="1" id="KW-0472">Membrane</keyword>
<feature type="chain" id="PRO_5011666674" evidence="2">
    <location>
        <begin position="36"/>
        <end position="115"/>
    </location>
</feature>
<proteinExistence type="predicted"/>
<accession>A0A1G7QIH3</accession>
<dbReference type="RefSeq" id="WP_092155058.1">
    <property type="nucleotide sequence ID" value="NZ_FNBX01000021.1"/>
</dbReference>
<dbReference type="STRING" id="571438.SAMN05192586_12124"/>
<dbReference type="InterPro" id="IPR007039">
    <property type="entry name" value="TrbC/VirB2"/>
</dbReference>
<dbReference type="Proteomes" id="UP000199355">
    <property type="component" value="Unassembled WGS sequence"/>
</dbReference>
<keyword evidence="1" id="KW-0812">Transmembrane</keyword>
<dbReference type="EMBL" id="FNBX01000021">
    <property type="protein sequence ID" value="SDF97420.1"/>
    <property type="molecule type" value="Genomic_DNA"/>
</dbReference>
<reference evidence="4" key="1">
    <citation type="submission" date="2016-10" db="EMBL/GenBank/DDBJ databases">
        <authorList>
            <person name="Varghese N."/>
            <person name="Submissions S."/>
        </authorList>
    </citation>
    <scope>NUCLEOTIDE SEQUENCE [LARGE SCALE GENOMIC DNA]</scope>
    <source>
        <strain evidence="4">KHC7</strain>
    </source>
</reference>
<dbReference type="AlphaFoldDB" id="A0A1G7QIH3"/>
<keyword evidence="2" id="KW-0732">Signal</keyword>
<feature type="transmembrane region" description="Helical" evidence="1">
    <location>
        <begin position="86"/>
        <end position="108"/>
    </location>
</feature>
<keyword evidence="4" id="KW-1185">Reference proteome</keyword>